<dbReference type="PANTHER" id="PTHR12150">
    <property type="entry name" value="CLASS IV SAM-BINDING METHYLTRANSFERASE-RELATED"/>
    <property type="match status" value="1"/>
</dbReference>
<reference evidence="3" key="1">
    <citation type="submission" date="2014-05" db="EMBL/GenBank/DDBJ databases">
        <title>The transcriptome of the halophilic microalga Tetraselmis sp. GSL018 isolated from the Great Salt Lake, Utah.</title>
        <authorList>
            <person name="Jinkerson R.E."/>
            <person name="D'Adamo S."/>
            <person name="Posewitz M.C."/>
        </authorList>
    </citation>
    <scope>NUCLEOTIDE SEQUENCE</scope>
    <source>
        <strain evidence="3">GSL018</strain>
    </source>
</reference>
<dbReference type="SUPFAM" id="SSF75217">
    <property type="entry name" value="alpha/beta knot"/>
    <property type="match status" value="1"/>
</dbReference>
<dbReference type="Gene3D" id="2.40.50.140">
    <property type="entry name" value="Nucleic acid-binding proteins"/>
    <property type="match status" value="1"/>
</dbReference>
<dbReference type="InterPro" id="IPR029026">
    <property type="entry name" value="tRNA_m1G_MTases_N"/>
</dbReference>
<evidence type="ECO:0000313" key="3">
    <source>
        <dbReference type="EMBL" id="JAC67754.1"/>
    </source>
</evidence>
<evidence type="ECO:0000256" key="2">
    <source>
        <dbReference type="SAM" id="MobiDB-lite"/>
    </source>
</evidence>
<organism evidence="3">
    <name type="scientific">Tetraselmis sp. GSL018</name>
    <dbReference type="NCBI Taxonomy" id="582737"/>
    <lineage>
        <taxon>Eukaryota</taxon>
        <taxon>Viridiplantae</taxon>
        <taxon>Chlorophyta</taxon>
        <taxon>core chlorophytes</taxon>
        <taxon>Chlorodendrophyceae</taxon>
        <taxon>Chlorodendrales</taxon>
        <taxon>Chlorodendraceae</taxon>
        <taxon>Tetraselmis</taxon>
    </lineage>
</organism>
<dbReference type="PANTHER" id="PTHR12150:SF13">
    <property type="entry name" value="METHYLTRANSFERASE C9ORF114-RELATED"/>
    <property type="match status" value="1"/>
</dbReference>
<dbReference type="Pfam" id="PF02598">
    <property type="entry name" value="Methyltrn_RNA_3"/>
    <property type="match status" value="1"/>
</dbReference>
<dbReference type="SUPFAM" id="SSF50249">
    <property type="entry name" value="Nucleic acid-binding proteins"/>
    <property type="match status" value="1"/>
</dbReference>
<accession>A0A061RAG8</accession>
<gene>
    <name evidence="3" type="primary">K09142</name>
    <name evidence="3" type="ORF">TSPGSL018_10323</name>
</gene>
<dbReference type="Gene3D" id="3.40.1280.10">
    <property type="match status" value="1"/>
</dbReference>
<dbReference type="EMBL" id="GBEZ01018714">
    <property type="protein sequence ID" value="JAC67754.1"/>
    <property type="molecule type" value="Transcribed_RNA"/>
</dbReference>
<sequence>MGERKQKTASGGKRKKRPEAAVTEGASERPDESCSPEKSLHDQGRRYTVSMAVPGSVIDNTQSLELATAVAGQIARTAAIFNVNEVVVFDDRLNPTPGTLSAGTAFLARVLQFMETPQYLRRGLIPMHKDLRLAGMLPPLDAPHHMRANEWRKYREGAVIRSDGECCFCDIGLDKEAIVKGSFPEKTRLTLRLGDKPRARPIGSSGNEVYEAEAVSATEPLEKDGVYWGYVVRVASGLSAVLGECPFDGGYDLTIGTSEHGTAEGPAALALPEFRHLLVAFGGLNGLEECARHDSSLKGGDARDAFHLYVNTCPGQGSRTIRTEEAVLISMSYLQTAIRAHGVR</sequence>
<dbReference type="InterPro" id="IPR003750">
    <property type="entry name" value="Put_MeTrfase-C9orf114-like"/>
</dbReference>
<name>A0A061RAG8_9CHLO</name>
<dbReference type="InterPro" id="IPR012340">
    <property type="entry name" value="NA-bd_OB-fold"/>
</dbReference>
<feature type="region of interest" description="Disordered" evidence="2">
    <location>
        <begin position="1"/>
        <end position="45"/>
    </location>
</feature>
<dbReference type="InterPro" id="IPR029028">
    <property type="entry name" value="Alpha/beta_knot_MTases"/>
</dbReference>
<dbReference type="AlphaFoldDB" id="A0A061RAG8"/>
<protein>
    <submittedName>
        <fullName evidence="3">Uncharacterized protein</fullName>
    </submittedName>
</protein>
<comment type="similarity">
    <text evidence="1">Belongs to the class IV-like SAM-binding methyltransferase superfamily.</text>
</comment>
<proteinExistence type="inferred from homology"/>
<dbReference type="CDD" id="cd18086">
    <property type="entry name" value="HsC9orf114-like"/>
    <property type="match status" value="1"/>
</dbReference>
<evidence type="ECO:0000256" key="1">
    <source>
        <dbReference type="ARBA" id="ARBA00009841"/>
    </source>
</evidence>